<dbReference type="Gene3D" id="2.60.120.200">
    <property type="match status" value="1"/>
</dbReference>
<comment type="caution">
    <text evidence="1">The sequence shown here is derived from an EMBL/GenBank/DDBJ whole genome shotgun (WGS) entry which is preliminary data.</text>
</comment>
<dbReference type="EMBL" id="JALJOV010000567">
    <property type="protein sequence ID" value="KAK9862709.1"/>
    <property type="molecule type" value="Genomic_DNA"/>
</dbReference>
<evidence type="ECO:0000313" key="1">
    <source>
        <dbReference type="EMBL" id="KAK9862709.1"/>
    </source>
</evidence>
<reference evidence="1 2" key="1">
    <citation type="journal article" date="2024" name="Nat. Commun.">
        <title>Phylogenomics reveals the evolutionary origins of lichenization in chlorophyte algae.</title>
        <authorList>
            <person name="Puginier C."/>
            <person name="Libourel C."/>
            <person name="Otte J."/>
            <person name="Skaloud P."/>
            <person name="Haon M."/>
            <person name="Grisel S."/>
            <person name="Petersen M."/>
            <person name="Berrin J.G."/>
            <person name="Delaux P.M."/>
            <person name="Dal Grande F."/>
            <person name="Keller J."/>
        </authorList>
    </citation>
    <scope>NUCLEOTIDE SEQUENCE [LARGE SCALE GENOMIC DNA]</scope>
    <source>
        <strain evidence="1 2">SAG 2523</strain>
    </source>
</reference>
<dbReference type="AlphaFoldDB" id="A0AAW1T278"/>
<dbReference type="SUPFAM" id="SSF81383">
    <property type="entry name" value="F-box domain"/>
    <property type="match status" value="1"/>
</dbReference>
<gene>
    <name evidence="1" type="ORF">WJX84_011550</name>
</gene>
<evidence type="ECO:0008006" key="3">
    <source>
        <dbReference type="Google" id="ProtNLM"/>
    </source>
</evidence>
<protein>
    <recommendedName>
        <fullName evidence="3">F-box domain-containing protein</fullName>
    </recommendedName>
</protein>
<dbReference type="CDD" id="cd09917">
    <property type="entry name" value="F-box_SF"/>
    <property type="match status" value="1"/>
</dbReference>
<dbReference type="Proteomes" id="UP001485043">
    <property type="component" value="Unassembled WGS sequence"/>
</dbReference>
<dbReference type="SUPFAM" id="SSF49899">
    <property type="entry name" value="Concanavalin A-like lectins/glucanases"/>
    <property type="match status" value="1"/>
</dbReference>
<accession>A0AAW1T278</accession>
<proteinExistence type="predicted"/>
<organism evidence="1 2">
    <name type="scientific">Apatococcus fuscideae</name>
    <dbReference type="NCBI Taxonomy" id="2026836"/>
    <lineage>
        <taxon>Eukaryota</taxon>
        <taxon>Viridiplantae</taxon>
        <taxon>Chlorophyta</taxon>
        <taxon>core chlorophytes</taxon>
        <taxon>Trebouxiophyceae</taxon>
        <taxon>Chlorellales</taxon>
        <taxon>Chlorellaceae</taxon>
        <taxon>Apatococcus</taxon>
    </lineage>
</organism>
<keyword evidence="2" id="KW-1185">Reference proteome</keyword>
<evidence type="ECO:0000313" key="2">
    <source>
        <dbReference type="Proteomes" id="UP001485043"/>
    </source>
</evidence>
<sequence length="426" mass="46369">MDLLCHNLVAKVLANLAPRDLCSAAATNRLFYQASGEAFRLLCEASGRRATVQEFSQWGIQPPHKCIPVLVGTQGASAQTAAHACQSTALIDQPPKELDHSAADISWSQAYHLQTFALHFNGLNDFVRLPAISLVSTEVVRQGLTIEITFKCSPNDCWSVPETLAGYPPGGGALLSCQNREFGRSRRPQRLLACPLLFVGTEGTLIASMPGLPPDLNRCSERRLQQDCWHQAAVALVPWGPESGDDPQDFAWCLYLNGEMQGPPLVFDLDQVHELGGMPYLTLGSGVTEAYTHGASAPHSNCHTFHGCIHELRIWGRGLSASEVASVRGRRLQGQAAKAMGLRHCWPLAEGRGRFLRDHMLTDLPGRQFRHPCASLPAELDAVAVHNPGQLQGQRQAVGGPTWELSSAPVSTDRHRSLGVRIQSTH</sequence>
<name>A0AAW1T278_9CHLO</name>
<dbReference type="InterPro" id="IPR013320">
    <property type="entry name" value="ConA-like_dom_sf"/>
</dbReference>
<dbReference type="InterPro" id="IPR036047">
    <property type="entry name" value="F-box-like_dom_sf"/>
</dbReference>